<dbReference type="GO" id="GO:0016791">
    <property type="term" value="F:phosphatase activity"/>
    <property type="evidence" value="ECO:0007669"/>
    <property type="project" value="TreeGrafter"/>
</dbReference>
<gene>
    <name evidence="3" type="ORF">AVDCRST_MAG72-1210</name>
</gene>
<dbReference type="Gene3D" id="3.30.565.10">
    <property type="entry name" value="Histidine kinase-like ATPase, C-terminal domain"/>
    <property type="match status" value="1"/>
</dbReference>
<dbReference type="InterPro" id="IPR003594">
    <property type="entry name" value="HATPase_dom"/>
</dbReference>
<dbReference type="Gene3D" id="3.60.40.10">
    <property type="entry name" value="PPM-type phosphatase domain"/>
    <property type="match status" value="1"/>
</dbReference>
<reference evidence="3" key="1">
    <citation type="submission" date="2020-02" db="EMBL/GenBank/DDBJ databases">
        <authorList>
            <person name="Meier V. D."/>
        </authorList>
    </citation>
    <scope>NUCLEOTIDE SEQUENCE</scope>
    <source>
        <strain evidence="3">AVDCRST_MAG72</strain>
    </source>
</reference>
<dbReference type="Pfam" id="PF13185">
    <property type="entry name" value="GAF_2"/>
    <property type="match status" value="1"/>
</dbReference>
<proteinExistence type="predicted"/>
<evidence type="ECO:0000313" key="3">
    <source>
        <dbReference type="EMBL" id="CAA9347451.1"/>
    </source>
</evidence>
<name>A0A6J4M1C9_9ACTN</name>
<dbReference type="InterPro" id="IPR029016">
    <property type="entry name" value="GAF-like_dom_sf"/>
</dbReference>
<dbReference type="InterPro" id="IPR036457">
    <property type="entry name" value="PPM-type-like_dom_sf"/>
</dbReference>
<evidence type="ECO:0000256" key="1">
    <source>
        <dbReference type="ARBA" id="ARBA00022801"/>
    </source>
</evidence>
<dbReference type="InterPro" id="IPR036890">
    <property type="entry name" value="HATPase_C_sf"/>
</dbReference>
<dbReference type="EMBL" id="CADCUJ010000052">
    <property type="protein sequence ID" value="CAA9347451.1"/>
    <property type="molecule type" value="Genomic_DNA"/>
</dbReference>
<dbReference type="SUPFAM" id="SSF55781">
    <property type="entry name" value="GAF domain-like"/>
    <property type="match status" value="1"/>
</dbReference>
<feature type="domain" description="PPM-type phosphatase" evidence="2">
    <location>
        <begin position="167"/>
        <end position="381"/>
    </location>
</feature>
<dbReference type="CDD" id="cd16936">
    <property type="entry name" value="HATPase_RsbW-like"/>
    <property type="match status" value="1"/>
</dbReference>
<dbReference type="SUPFAM" id="SSF81606">
    <property type="entry name" value="PP2C-like"/>
    <property type="match status" value="1"/>
</dbReference>
<dbReference type="AlphaFoldDB" id="A0A6J4M1C9"/>
<evidence type="ECO:0000259" key="2">
    <source>
        <dbReference type="SMART" id="SM00331"/>
    </source>
</evidence>
<organism evidence="3">
    <name type="scientific">uncultured Nocardioidaceae bacterium</name>
    <dbReference type="NCBI Taxonomy" id="253824"/>
    <lineage>
        <taxon>Bacteria</taxon>
        <taxon>Bacillati</taxon>
        <taxon>Actinomycetota</taxon>
        <taxon>Actinomycetes</taxon>
        <taxon>Propionibacteriales</taxon>
        <taxon>Nocardioidaceae</taxon>
        <taxon>environmental samples</taxon>
    </lineage>
</organism>
<dbReference type="Gene3D" id="3.30.450.40">
    <property type="match status" value="1"/>
</dbReference>
<dbReference type="SMART" id="SM00331">
    <property type="entry name" value="PP2C_SIG"/>
    <property type="match status" value="1"/>
</dbReference>
<protein>
    <submittedName>
        <fullName evidence="3">Serine phosphatase RsbU, regulator of sigma subunit</fullName>
    </submittedName>
</protein>
<dbReference type="Pfam" id="PF07228">
    <property type="entry name" value="SpoIIE"/>
    <property type="match status" value="1"/>
</dbReference>
<dbReference type="InterPro" id="IPR052016">
    <property type="entry name" value="Bact_Sigma-Reg"/>
</dbReference>
<keyword evidence="1" id="KW-0378">Hydrolase</keyword>
<dbReference type="PANTHER" id="PTHR43156">
    <property type="entry name" value="STAGE II SPORULATION PROTEIN E-RELATED"/>
    <property type="match status" value="1"/>
</dbReference>
<dbReference type="InterPro" id="IPR001932">
    <property type="entry name" value="PPM-type_phosphatase-like_dom"/>
</dbReference>
<dbReference type="PANTHER" id="PTHR43156:SF2">
    <property type="entry name" value="STAGE II SPORULATION PROTEIN E"/>
    <property type="match status" value="1"/>
</dbReference>
<accession>A0A6J4M1C9</accession>
<dbReference type="SUPFAM" id="SSF55874">
    <property type="entry name" value="ATPase domain of HSP90 chaperone/DNA topoisomerase II/histidine kinase"/>
    <property type="match status" value="1"/>
</dbReference>
<dbReference type="Pfam" id="PF13581">
    <property type="entry name" value="HATPase_c_2"/>
    <property type="match status" value="1"/>
</dbReference>
<dbReference type="InterPro" id="IPR003018">
    <property type="entry name" value="GAF"/>
</dbReference>
<sequence length="550" mass="59948">MTTLTGAFRRRFLGRRSVERTRDVRDADEAVHAPRDDVPAVDIGPNDPLLAYLQSASGAVDVQTLEMQSPALEAMKAAGVKLAVPLVSQGELIGVLNLGPRRSEQDYSTDDRKLLDNLAAQAAPALRVGQLVREQQAEAATRQRFEQELEVAKLIQQNFLPKQLPDLPDWQVAAYYRPAREVGGDFYDVIPISDGRIGFVIGDVTDKGVPAALVMAATRSVLRASAQRLVNPGEVLERVNEHLCPDMPEKMFVTCLYGVLEPTSGRFQFANAGHDLPYVKTATGSEELRARGMPLGLMTGMAYEEKETVLAPGDSLLLHSDGVVEAHNPDGGMFGFPRLKDAVAQYPGGHELIDRVLSDLKQHTGPDAEQEDDITMVTLTRASSSAVRTAAEAPTRQLVEFEVPSAEGNERIALERVSAIVGPLGLDEARLKRLETAVGEATMNAMEHGNKYRADLPVAVRVLTEPDQVRVQIVDQGGESPDHETETPDLEAKLAGLQRPRGWGLFLIKNMVDDAHETTDGSEHVLELIMRTDPAADESHHTQGGVDDHQ</sequence>